<name>A0ABQ6NPC6_9BACL</name>
<gene>
    <name evidence="2" type="ORF">PghCCS26_30580</name>
</gene>
<evidence type="ECO:0000313" key="2">
    <source>
        <dbReference type="EMBL" id="GMK45930.1"/>
    </source>
</evidence>
<dbReference type="SUPFAM" id="SSF109854">
    <property type="entry name" value="DinB/YfiT-like putative metalloenzymes"/>
    <property type="match status" value="1"/>
</dbReference>
<dbReference type="InterPro" id="IPR034660">
    <property type="entry name" value="DinB/YfiT-like"/>
</dbReference>
<dbReference type="Gene3D" id="1.20.120.450">
    <property type="entry name" value="dinb family like domain"/>
    <property type="match status" value="1"/>
</dbReference>
<organism evidence="2 3">
    <name type="scientific">Paenibacillus glycanilyticus</name>
    <dbReference type="NCBI Taxonomy" id="126569"/>
    <lineage>
        <taxon>Bacteria</taxon>
        <taxon>Bacillati</taxon>
        <taxon>Bacillota</taxon>
        <taxon>Bacilli</taxon>
        <taxon>Bacillales</taxon>
        <taxon>Paenibacillaceae</taxon>
        <taxon>Paenibacillus</taxon>
    </lineage>
</organism>
<dbReference type="Pfam" id="PF12867">
    <property type="entry name" value="DinB_2"/>
    <property type="match status" value="1"/>
</dbReference>
<dbReference type="InterPro" id="IPR024775">
    <property type="entry name" value="DinB-like"/>
</dbReference>
<comment type="caution">
    <text evidence="2">The sequence shown here is derived from an EMBL/GenBank/DDBJ whole genome shotgun (WGS) entry which is preliminary data.</text>
</comment>
<feature type="domain" description="DinB-like" evidence="1">
    <location>
        <begin position="9"/>
        <end position="147"/>
    </location>
</feature>
<accession>A0ABQ6NPC6</accession>
<dbReference type="EMBL" id="BTCL01000009">
    <property type="protein sequence ID" value="GMK45930.1"/>
    <property type="molecule type" value="Genomic_DNA"/>
</dbReference>
<sequence length="160" mass="18087">MSKGLLHQLGFIRQVTVNTVRGLSEAALDHVPGGFNNNIRWNLGHIYVVQERFAFHFAGESVHLPEGFERWFAKGTKPGDWQDEDQLPELEDLLELLAGQPIRIAEKLHDRIDEQVAVPFTTGTGLTLHTVGEFLSYTLYHEGIHFNSISLLKRFAANKP</sequence>
<proteinExistence type="predicted"/>
<dbReference type="Proteomes" id="UP001285921">
    <property type="component" value="Unassembled WGS sequence"/>
</dbReference>
<keyword evidence="3" id="KW-1185">Reference proteome</keyword>
<dbReference type="RefSeq" id="WP_116394200.1">
    <property type="nucleotide sequence ID" value="NZ_BTCL01000009.1"/>
</dbReference>
<reference evidence="2 3" key="1">
    <citation type="submission" date="2023-05" db="EMBL/GenBank/DDBJ databases">
        <title>Draft genome of Paenibacillus sp. CCS26.</title>
        <authorList>
            <person name="Akita H."/>
            <person name="Shinto Y."/>
            <person name="Kimura Z."/>
        </authorList>
    </citation>
    <scope>NUCLEOTIDE SEQUENCE [LARGE SCALE GENOMIC DNA]</scope>
    <source>
        <strain evidence="2 3">CCS26</strain>
    </source>
</reference>
<protein>
    <recommendedName>
        <fullName evidence="1">DinB-like domain-containing protein</fullName>
    </recommendedName>
</protein>
<evidence type="ECO:0000313" key="3">
    <source>
        <dbReference type="Proteomes" id="UP001285921"/>
    </source>
</evidence>
<evidence type="ECO:0000259" key="1">
    <source>
        <dbReference type="Pfam" id="PF12867"/>
    </source>
</evidence>